<keyword evidence="3" id="KW-1185">Reference proteome</keyword>
<name>A0A7X0TUD6_9GAMM</name>
<evidence type="ECO:0000256" key="1">
    <source>
        <dbReference type="SAM" id="Phobius"/>
    </source>
</evidence>
<sequence>MKTVINDRLIKNENLFRACVCVPSAILFILLSINSVATSGIIIFQIIFTLMAAYFSLSALSYAAYYTNERYEGKTVSLIANKNLSKVIKFLPIAFLFTFIAHHSITTSAHIIFQTILVIMAFSLVLSTIGYAAFYTNDCYGDSAKD</sequence>
<protein>
    <recommendedName>
        <fullName evidence="4">DUF2975 domain-containing protein</fullName>
    </recommendedName>
</protein>
<accession>A0A7X0TUD6</accession>
<proteinExistence type="predicted"/>
<dbReference type="Proteomes" id="UP000537141">
    <property type="component" value="Unassembled WGS sequence"/>
</dbReference>
<dbReference type="EMBL" id="JACHHU010000022">
    <property type="protein sequence ID" value="MBB6543975.1"/>
    <property type="molecule type" value="Genomic_DNA"/>
</dbReference>
<evidence type="ECO:0000313" key="2">
    <source>
        <dbReference type="EMBL" id="MBB6543975.1"/>
    </source>
</evidence>
<evidence type="ECO:0008006" key="4">
    <source>
        <dbReference type="Google" id="ProtNLM"/>
    </source>
</evidence>
<keyword evidence="1" id="KW-0472">Membrane</keyword>
<feature type="transmembrane region" description="Helical" evidence="1">
    <location>
        <begin position="42"/>
        <end position="66"/>
    </location>
</feature>
<organism evidence="2 3">
    <name type="scientific">Thalassotalea piscium</name>
    <dbReference type="NCBI Taxonomy" id="1230533"/>
    <lineage>
        <taxon>Bacteria</taxon>
        <taxon>Pseudomonadati</taxon>
        <taxon>Pseudomonadota</taxon>
        <taxon>Gammaproteobacteria</taxon>
        <taxon>Alteromonadales</taxon>
        <taxon>Colwelliaceae</taxon>
        <taxon>Thalassotalea</taxon>
    </lineage>
</organism>
<keyword evidence="1" id="KW-1133">Transmembrane helix</keyword>
<dbReference type="AlphaFoldDB" id="A0A7X0TUD6"/>
<reference evidence="2 3" key="1">
    <citation type="submission" date="2020-08" db="EMBL/GenBank/DDBJ databases">
        <title>Genomic Encyclopedia of Type Strains, Phase IV (KMG-IV): sequencing the most valuable type-strain genomes for metagenomic binning, comparative biology and taxonomic classification.</title>
        <authorList>
            <person name="Goeker M."/>
        </authorList>
    </citation>
    <scope>NUCLEOTIDE SEQUENCE [LARGE SCALE GENOMIC DNA]</scope>
    <source>
        <strain evidence="2 3">DSM 26287</strain>
    </source>
</reference>
<comment type="caution">
    <text evidence="2">The sequence shown here is derived from an EMBL/GenBank/DDBJ whole genome shotgun (WGS) entry which is preliminary data.</text>
</comment>
<gene>
    <name evidence="2" type="ORF">HNQ55_002499</name>
</gene>
<dbReference type="RefSeq" id="WP_184424746.1">
    <property type="nucleotide sequence ID" value="NZ_AP027362.1"/>
</dbReference>
<feature type="transmembrane region" description="Helical" evidence="1">
    <location>
        <begin position="111"/>
        <end position="135"/>
    </location>
</feature>
<feature type="transmembrane region" description="Helical" evidence="1">
    <location>
        <begin position="15"/>
        <end position="36"/>
    </location>
</feature>
<evidence type="ECO:0000313" key="3">
    <source>
        <dbReference type="Proteomes" id="UP000537141"/>
    </source>
</evidence>
<keyword evidence="1" id="KW-0812">Transmembrane</keyword>
<feature type="transmembrane region" description="Helical" evidence="1">
    <location>
        <begin position="87"/>
        <end position="105"/>
    </location>
</feature>